<keyword evidence="1" id="KW-0732">Signal</keyword>
<keyword evidence="3" id="KW-1185">Reference proteome</keyword>
<protein>
    <submittedName>
        <fullName evidence="2">BNR-4 repeat-containing protein</fullName>
    </submittedName>
</protein>
<dbReference type="RefSeq" id="WP_387980577.1">
    <property type="nucleotide sequence ID" value="NZ_JBHRWO010000021.1"/>
</dbReference>
<organism evidence="2 3">
    <name type="scientific">Glycomyces rhizosphaerae</name>
    <dbReference type="NCBI Taxonomy" id="2054422"/>
    <lineage>
        <taxon>Bacteria</taxon>
        <taxon>Bacillati</taxon>
        <taxon>Actinomycetota</taxon>
        <taxon>Actinomycetes</taxon>
        <taxon>Glycomycetales</taxon>
        <taxon>Glycomycetaceae</taxon>
        <taxon>Glycomyces</taxon>
    </lineage>
</organism>
<sequence length="165" mass="17434">MKRRTAISAALVAAPAALLGFSAAPASAAAPSLGSPSLTTLTTDGRTALTYTGYMNGESFQQDGITTFDGWQYTAWWDQPGYVNLARRATAAASWQTIRLTDYRTTSTDSHNTISIGISGQDGTIHLSFDMHNSILKYRKSIAGLATSPTTANWSASSFGAVSNS</sequence>
<evidence type="ECO:0000313" key="3">
    <source>
        <dbReference type="Proteomes" id="UP001595712"/>
    </source>
</evidence>
<evidence type="ECO:0000256" key="1">
    <source>
        <dbReference type="SAM" id="SignalP"/>
    </source>
</evidence>
<proteinExistence type="predicted"/>
<evidence type="ECO:0000313" key="2">
    <source>
        <dbReference type="EMBL" id="MFC3495764.1"/>
    </source>
</evidence>
<gene>
    <name evidence="2" type="ORF">ACFO8M_25055</name>
</gene>
<feature type="non-terminal residue" evidence="2">
    <location>
        <position position="165"/>
    </location>
</feature>
<accession>A0ABV7Q7E3</accession>
<feature type="signal peptide" evidence="1">
    <location>
        <begin position="1"/>
        <end position="28"/>
    </location>
</feature>
<reference evidence="3" key="1">
    <citation type="journal article" date="2019" name="Int. J. Syst. Evol. Microbiol.">
        <title>The Global Catalogue of Microorganisms (GCM) 10K type strain sequencing project: providing services to taxonomists for standard genome sequencing and annotation.</title>
        <authorList>
            <consortium name="The Broad Institute Genomics Platform"/>
            <consortium name="The Broad Institute Genome Sequencing Center for Infectious Disease"/>
            <person name="Wu L."/>
            <person name="Ma J."/>
        </authorList>
    </citation>
    <scope>NUCLEOTIDE SEQUENCE [LARGE SCALE GENOMIC DNA]</scope>
    <source>
        <strain evidence="3">CGMCC 4.7396</strain>
    </source>
</reference>
<dbReference type="EMBL" id="JBHRWO010000021">
    <property type="protein sequence ID" value="MFC3495764.1"/>
    <property type="molecule type" value="Genomic_DNA"/>
</dbReference>
<comment type="caution">
    <text evidence="2">The sequence shown here is derived from an EMBL/GenBank/DDBJ whole genome shotgun (WGS) entry which is preliminary data.</text>
</comment>
<name>A0ABV7Q7E3_9ACTN</name>
<dbReference type="Proteomes" id="UP001595712">
    <property type="component" value="Unassembled WGS sequence"/>
</dbReference>
<feature type="chain" id="PRO_5046005674" evidence="1">
    <location>
        <begin position="29"/>
        <end position="165"/>
    </location>
</feature>
<dbReference type="Pfam" id="PF15892">
    <property type="entry name" value="BNR_4"/>
    <property type="match status" value="1"/>
</dbReference>